<reference evidence="1 2" key="1">
    <citation type="journal article" date="2014" name="PLoS Genet.">
        <title>Phylogenetically driven sequencing of extremely halophilic archaea reveals strategies for static and dynamic osmo-response.</title>
        <authorList>
            <person name="Becker E.A."/>
            <person name="Seitzer P.M."/>
            <person name="Tritt A."/>
            <person name="Larsen D."/>
            <person name="Krusor M."/>
            <person name="Yao A.I."/>
            <person name="Wu D."/>
            <person name="Madern D."/>
            <person name="Eisen J.A."/>
            <person name="Darling A.E."/>
            <person name="Facciotti M.T."/>
        </authorList>
    </citation>
    <scope>NUCLEOTIDE SEQUENCE [LARGE SCALE GENOMIC DNA]</scope>
    <source>
        <strain evidence="1 2">JCM 10990</strain>
    </source>
</reference>
<protein>
    <submittedName>
        <fullName evidence="1">Uncharacterized protein</fullName>
    </submittedName>
</protein>
<organism evidence="1 2">
    <name type="scientific">Natrialba chahannaoensis JCM 10990</name>
    <dbReference type="NCBI Taxonomy" id="1227492"/>
    <lineage>
        <taxon>Archaea</taxon>
        <taxon>Methanobacteriati</taxon>
        <taxon>Methanobacteriota</taxon>
        <taxon>Stenosarchaea group</taxon>
        <taxon>Halobacteria</taxon>
        <taxon>Halobacteriales</taxon>
        <taxon>Natrialbaceae</taxon>
        <taxon>Natrialba</taxon>
    </lineage>
</organism>
<comment type="caution">
    <text evidence="1">The sequence shown here is derived from an EMBL/GenBank/DDBJ whole genome shotgun (WGS) entry which is preliminary data.</text>
</comment>
<dbReference type="Pfam" id="PF25858">
    <property type="entry name" value="DUF7958"/>
    <property type="match status" value="2"/>
</dbReference>
<gene>
    <name evidence="1" type="ORF">C482_18105</name>
</gene>
<proteinExistence type="predicted"/>
<dbReference type="EMBL" id="AOIN01000093">
    <property type="protein sequence ID" value="ELY94709.1"/>
    <property type="molecule type" value="Genomic_DNA"/>
</dbReference>
<dbReference type="STRING" id="1227492.C482_18105"/>
<dbReference type="Proteomes" id="UP000011693">
    <property type="component" value="Unassembled WGS sequence"/>
</dbReference>
<accession>M0A828</accession>
<dbReference type="AlphaFoldDB" id="M0A828"/>
<name>M0A828_9EURY</name>
<dbReference type="InterPro" id="IPR058264">
    <property type="entry name" value="DUF7958"/>
</dbReference>
<dbReference type="RefSeq" id="WP_006169143.1">
    <property type="nucleotide sequence ID" value="NZ_AOIN01000093.1"/>
</dbReference>
<evidence type="ECO:0000313" key="1">
    <source>
        <dbReference type="EMBL" id="ELY94709.1"/>
    </source>
</evidence>
<dbReference type="OrthoDB" id="242611at2157"/>
<sequence length="262" mass="30275">MKAEIIGIKEGVIGVEVIDPNGNSHLVDLAVDNEEENDYHGQDVYPHSSSERTEEQERLMNQVFARARFEAHTQTEYEILRDGWDPRQLRRGIDALENMPAEEFDEAFREYYHALINPEKTKEEYGITEDSVEFPGEPQVSLIMKGFCINESNKVVNVLSDFCIYYSNENAEMNYTTGTFASCSDNLTQITPMIPPFKEPPDDDDDDFVYPEDFRGFMIHNLICQIRDVYLNMGENPPEQYNIQGFGKGTGNFDYDQYLPWK</sequence>
<keyword evidence="2" id="KW-1185">Reference proteome</keyword>
<evidence type="ECO:0000313" key="2">
    <source>
        <dbReference type="Proteomes" id="UP000011693"/>
    </source>
</evidence>